<evidence type="ECO:0000313" key="4">
    <source>
        <dbReference type="EMBL" id="CAL4803929.1"/>
    </source>
</evidence>
<feature type="region of interest" description="Disordered" evidence="2">
    <location>
        <begin position="543"/>
        <end position="562"/>
    </location>
</feature>
<name>A0A9P1GLX8_9DINO</name>
<proteinExistence type="predicted"/>
<reference evidence="4 5" key="2">
    <citation type="submission" date="2024-05" db="EMBL/GenBank/DDBJ databases">
        <authorList>
            <person name="Chen Y."/>
            <person name="Shah S."/>
            <person name="Dougan E. K."/>
            <person name="Thang M."/>
            <person name="Chan C."/>
        </authorList>
    </citation>
    <scope>NUCLEOTIDE SEQUENCE [LARGE SCALE GENOMIC DNA]</scope>
</reference>
<organism evidence="3">
    <name type="scientific">Cladocopium goreaui</name>
    <dbReference type="NCBI Taxonomy" id="2562237"/>
    <lineage>
        <taxon>Eukaryota</taxon>
        <taxon>Sar</taxon>
        <taxon>Alveolata</taxon>
        <taxon>Dinophyceae</taxon>
        <taxon>Suessiales</taxon>
        <taxon>Symbiodiniaceae</taxon>
        <taxon>Cladocopium</taxon>
    </lineage>
</organism>
<dbReference type="AlphaFoldDB" id="A0A9P1GLX8"/>
<evidence type="ECO:0000256" key="1">
    <source>
        <dbReference type="SAM" id="Coils"/>
    </source>
</evidence>
<keyword evidence="5" id="KW-1185">Reference proteome</keyword>
<evidence type="ECO:0000256" key="2">
    <source>
        <dbReference type="SAM" id="MobiDB-lite"/>
    </source>
</evidence>
<dbReference type="EMBL" id="CAMXCT020006594">
    <property type="protein sequence ID" value="CAL1169992.1"/>
    <property type="molecule type" value="Genomic_DNA"/>
</dbReference>
<feature type="region of interest" description="Disordered" evidence="2">
    <location>
        <begin position="265"/>
        <end position="310"/>
    </location>
</feature>
<feature type="region of interest" description="Disordered" evidence="2">
    <location>
        <begin position="657"/>
        <end position="800"/>
    </location>
</feature>
<dbReference type="OrthoDB" id="423532at2759"/>
<dbReference type="EMBL" id="CAMXCT030006594">
    <property type="protein sequence ID" value="CAL4803929.1"/>
    <property type="molecule type" value="Genomic_DNA"/>
</dbReference>
<dbReference type="PANTHER" id="PTHR13275:SF4">
    <property type="entry name" value="VACUOLAR PROTEIN SORTING-ASSOCIATED PROTEIN 72 HOMOLOG"/>
    <property type="match status" value="1"/>
</dbReference>
<evidence type="ECO:0000313" key="5">
    <source>
        <dbReference type="Proteomes" id="UP001152797"/>
    </source>
</evidence>
<gene>
    <name evidence="3" type="ORF">C1SCF055_LOCUS41343</name>
</gene>
<feature type="compositionally biased region" description="Basic and acidic residues" evidence="2">
    <location>
        <begin position="265"/>
        <end position="275"/>
    </location>
</feature>
<dbReference type="EMBL" id="CAMXCT010006594">
    <property type="protein sequence ID" value="CAI4016617.1"/>
    <property type="molecule type" value="Genomic_DNA"/>
</dbReference>
<reference evidence="3" key="1">
    <citation type="submission" date="2022-10" db="EMBL/GenBank/DDBJ databases">
        <authorList>
            <person name="Chen Y."/>
            <person name="Dougan E. K."/>
            <person name="Chan C."/>
            <person name="Rhodes N."/>
            <person name="Thang M."/>
        </authorList>
    </citation>
    <scope>NUCLEOTIDE SEQUENCE</scope>
</reference>
<keyword evidence="1" id="KW-0175">Coiled coil</keyword>
<feature type="coiled-coil region" evidence="1">
    <location>
        <begin position="218"/>
        <end position="245"/>
    </location>
</feature>
<comment type="caution">
    <text evidence="3">The sequence shown here is derived from an EMBL/GenBank/DDBJ whole genome shotgun (WGS) entry which is preliminary data.</text>
</comment>
<feature type="compositionally biased region" description="Basic residues" evidence="2">
    <location>
        <begin position="762"/>
        <end position="792"/>
    </location>
</feature>
<feature type="compositionally biased region" description="Basic and acidic residues" evidence="2">
    <location>
        <begin position="547"/>
        <end position="562"/>
    </location>
</feature>
<sequence>MNLGTAEFCKKYAENYKASSEAERVTDAFVDSAITLSRRVLNSQRLLDLLLKADESPSDVNPFNHWSKLQLLVSKGKTARNIDWVFHAMFDGWKNQHLSPEMLTWRGLSNSLNGKGTCELFTAQLEFRDYLFNKVTSSYGWDEEVLNSMKEISGDHVEYRKMCGYANEKVDLTWRAGWPKSAELFWAFLEDSLFNNTFETTFKNLVRHRKPVAEWVSNGEVENRLNSIMEQAEKELKERKRLAKANGDAAVDDDEDDVTMVVPVESEKPDGELAHLKVPVMPVKSKGKKQGDENDDDNEDQNIETSDDKAAAEELQKKIDGYKQKACAMVRTHIKLIVEEDNLSNMTKALGATAFPKWKGEVDPETNQVVKMVAIYFDSKVVGETNCQANLRLPPLREGRHNKLFSAALSLRVDKEANTMVQGDGFLIMDGGRDGLATSLLGAVRPSATETISKYKTMKFLVWDEKAIRTKKKRSRGALVNQMEKLYVLLPEQQALSFKKRKHFAGTTHGDVIGPIMAPAWDDEEETWNMTYQQKKDLFGSSNRIRVGGEKPDGESEKSARRLDTDVEPVAYHALPSEVVSEIFHEFNICAMLDLSCCDGKTAWEAIQQRVPYIGVCFTQEHVNELMKRLEAKCWDGMMKPESPLYEPLLAAIFSGQKGNRKASVKAKAKTRSTKNAKKKKEKEDDDEDDDDEEEDPDKEEDDDEDLEEEDDLGEDDDDKDQEEDEEEEDADEDAGEVEPDEEEPKQGTKRKSSSSAGTKTGRGKGKGKGKRKGVKSAPKAKGRPKAGHHYVHNFSLSPF</sequence>
<protein>
    <submittedName>
        <fullName evidence="4">Glycosyltransferase-like protein LARGE2</fullName>
    </submittedName>
</protein>
<feature type="compositionally biased region" description="Acidic residues" evidence="2">
    <location>
        <begin position="293"/>
        <end position="302"/>
    </location>
</feature>
<dbReference type="GO" id="GO:0005634">
    <property type="term" value="C:nucleus"/>
    <property type="evidence" value="ECO:0007669"/>
    <property type="project" value="TreeGrafter"/>
</dbReference>
<accession>A0A9P1GLX8</accession>
<feature type="compositionally biased region" description="Acidic residues" evidence="2">
    <location>
        <begin position="684"/>
        <end position="744"/>
    </location>
</feature>
<feature type="compositionally biased region" description="Basic residues" evidence="2">
    <location>
        <begin position="659"/>
        <end position="681"/>
    </location>
</feature>
<dbReference type="PANTHER" id="PTHR13275">
    <property type="entry name" value="YL-1 PROTEIN TRANSCRIPTION FACTOR-LIKE 1"/>
    <property type="match status" value="1"/>
</dbReference>
<evidence type="ECO:0000313" key="3">
    <source>
        <dbReference type="EMBL" id="CAI4016617.1"/>
    </source>
</evidence>
<dbReference type="Proteomes" id="UP001152797">
    <property type="component" value="Unassembled WGS sequence"/>
</dbReference>